<feature type="non-terminal residue" evidence="1">
    <location>
        <position position="1"/>
    </location>
</feature>
<reference evidence="1" key="1">
    <citation type="submission" date="2018-05" db="EMBL/GenBank/DDBJ databases">
        <title>Draft genome of Mucuna pruriens seed.</title>
        <authorList>
            <person name="Nnadi N.E."/>
            <person name="Vos R."/>
            <person name="Hasami M.H."/>
            <person name="Devisetty U.K."/>
            <person name="Aguiy J.C."/>
        </authorList>
    </citation>
    <scope>NUCLEOTIDE SEQUENCE [LARGE SCALE GENOMIC DNA]</scope>
    <source>
        <strain evidence="1">JCA_2017</strain>
    </source>
</reference>
<name>A0A371G7H0_MUCPR</name>
<comment type="caution">
    <text evidence="1">The sequence shown here is derived from an EMBL/GenBank/DDBJ whole genome shotgun (WGS) entry which is preliminary data.</text>
</comment>
<proteinExistence type="predicted"/>
<evidence type="ECO:0000313" key="2">
    <source>
        <dbReference type="Proteomes" id="UP000257109"/>
    </source>
</evidence>
<dbReference type="PANTHER" id="PTHR35694:SF1">
    <property type="entry name" value="DENEDDYLASE"/>
    <property type="match status" value="1"/>
</dbReference>
<dbReference type="Proteomes" id="UP000257109">
    <property type="component" value="Unassembled WGS sequence"/>
</dbReference>
<gene>
    <name evidence="1" type="ORF">CR513_32188</name>
</gene>
<accession>A0A371G7H0</accession>
<organism evidence="1 2">
    <name type="scientific">Mucuna pruriens</name>
    <name type="common">Velvet bean</name>
    <name type="synonym">Dolichos pruriens</name>
    <dbReference type="NCBI Taxonomy" id="157652"/>
    <lineage>
        <taxon>Eukaryota</taxon>
        <taxon>Viridiplantae</taxon>
        <taxon>Streptophyta</taxon>
        <taxon>Embryophyta</taxon>
        <taxon>Tracheophyta</taxon>
        <taxon>Spermatophyta</taxon>
        <taxon>Magnoliopsida</taxon>
        <taxon>eudicotyledons</taxon>
        <taxon>Gunneridae</taxon>
        <taxon>Pentapetalae</taxon>
        <taxon>rosids</taxon>
        <taxon>fabids</taxon>
        <taxon>Fabales</taxon>
        <taxon>Fabaceae</taxon>
        <taxon>Papilionoideae</taxon>
        <taxon>50 kb inversion clade</taxon>
        <taxon>NPAAA clade</taxon>
        <taxon>indigoferoid/millettioid clade</taxon>
        <taxon>Phaseoleae</taxon>
        <taxon>Mucuna</taxon>
    </lineage>
</organism>
<evidence type="ECO:0000313" key="1">
    <source>
        <dbReference type="EMBL" id="RDX86477.1"/>
    </source>
</evidence>
<dbReference type="STRING" id="157652.A0A371G7H0"/>
<sequence length="627" mass="69539">MIRGERGEEPLSSTETAMAASSLFSPVLPYTKFSPTLHFTNSRNSIFVLSCSSPKSIPVTEQQVLQAIADSDGKNLPCVRTYDNDLSQLTLVGAVDFQQALTAAAADGGQVASDHIDAGMEAMVIETVFPAPSSDHATVSTRLFLPARKVKEKAAKLRKSFPRDLFSGPASKNVLAMTFRQVVLQQIWSFDLNVFQPGEERKMEDLETPREVPASFALSSSNEYLISVLAEAICISALRSTQIQFLDKIQGGNRSGYFQWFQKPESVRSKDSAVILSKLFEDEIVENARSLLDNYNLMKDGFKPVKVKSEHHWWKPSCYERLEKIGGSDFSAWASEYVPAYRLEIDPKIMGDAKIEGWKKSAENRWEVLLTHSQMVQLAETLDMYYVDPYSLPDKQLSCGVAAKFANVSNKKGNYFPKLLSVSLASGIFLVAISALGQFCLPWLCKERKHSVEHRSVPSSEVNVVMHGFLDVKKLEEYCVLTVSKVKDTFGWSDEIKVEDGLGVWIGELPAYLRGEGVDIISTSENIDADAKAAIQDIASYQVVFSSEGKIIGFQPLSRVAVNYWAANPLARELYGGKKLSPSIIEPGLKVSLPEKVIVVELLMSINPDAYFALARPFRITKALHTL</sequence>
<dbReference type="EMBL" id="QJKJ01006510">
    <property type="protein sequence ID" value="RDX86477.1"/>
    <property type="molecule type" value="Genomic_DNA"/>
</dbReference>
<dbReference type="PANTHER" id="PTHR35694">
    <property type="entry name" value="DENEDDYLASE"/>
    <property type="match status" value="1"/>
</dbReference>
<dbReference type="AlphaFoldDB" id="A0A371G7H0"/>
<keyword evidence="2" id="KW-1185">Reference proteome</keyword>
<dbReference type="OrthoDB" id="1894747at2759"/>
<protein>
    <submittedName>
        <fullName evidence="1">Uncharacterized protein</fullName>
    </submittedName>
</protein>